<keyword evidence="3" id="KW-1185">Reference proteome</keyword>
<evidence type="ECO:0000256" key="1">
    <source>
        <dbReference type="SAM" id="MobiDB-lite"/>
    </source>
</evidence>
<feature type="compositionally biased region" description="Polar residues" evidence="1">
    <location>
        <begin position="87"/>
        <end position="103"/>
    </location>
</feature>
<name>A0A5B7CPM5_PORTR</name>
<reference evidence="2 3" key="1">
    <citation type="submission" date="2019-05" db="EMBL/GenBank/DDBJ databases">
        <title>Another draft genome of Portunus trituberculatus and its Hox gene families provides insights of decapod evolution.</title>
        <authorList>
            <person name="Jeong J.-H."/>
            <person name="Song I."/>
            <person name="Kim S."/>
            <person name="Choi T."/>
            <person name="Kim D."/>
            <person name="Ryu S."/>
            <person name="Kim W."/>
        </authorList>
    </citation>
    <scope>NUCLEOTIDE SEQUENCE [LARGE SCALE GENOMIC DNA]</scope>
    <source>
        <tissue evidence="2">Muscle</tissue>
    </source>
</reference>
<sequence>MSLHPCVGDVCLSARPSPPCCAVRCRMACQDLHFFGSSTFYNMHDESRVAYSPLTHNANLAMHPAGYPGTGVLAPPPPTSPTSSPTRPVQGSHSAQASPTNTLKAVRPRARSADESVSGKKNNLTS</sequence>
<evidence type="ECO:0000313" key="3">
    <source>
        <dbReference type="Proteomes" id="UP000324222"/>
    </source>
</evidence>
<gene>
    <name evidence="2" type="ORF">E2C01_004107</name>
</gene>
<protein>
    <submittedName>
        <fullName evidence="2">Uncharacterized protein</fullName>
    </submittedName>
</protein>
<comment type="caution">
    <text evidence="2">The sequence shown here is derived from an EMBL/GenBank/DDBJ whole genome shotgun (WGS) entry which is preliminary data.</text>
</comment>
<evidence type="ECO:0000313" key="2">
    <source>
        <dbReference type="EMBL" id="MPC11440.1"/>
    </source>
</evidence>
<dbReference type="OrthoDB" id="774951at2759"/>
<feature type="region of interest" description="Disordered" evidence="1">
    <location>
        <begin position="62"/>
        <end position="126"/>
    </location>
</feature>
<dbReference type="EMBL" id="VSRR010000163">
    <property type="protein sequence ID" value="MPC11440.1"/>
    <property type="molecule type" value="Genomic_DNA"/>
</dbReference>
<accession>A0A5B7CPM5</accession>
<proteinExistence type="predicted"/>
<dbReference type="AlphaFoldDB" id="A0A5B7CPM5"/>
<organism evidence="2 3">
    <name type="scientific">Portunus trituberculatus</name>
    <name type="common">Swimming crab</name>
    <name type="synonym">Neptunus trituberculatus</name>
    <dbReference type="NCBI Taxonomy" id="210409"/>
    <lineage>
        <taxon>Eukaryota</taxon>
        <taxon>Metazoa</taxon>
        <taxon>Ecdysozoa</taxon>
        <taxon>Arthropoda</taxon>
        <taxon>Crustacea</taxon>
        <taxon>Multicrustacea</taxon>
        <taxon>Malacostraca</taxon>
        <taxon>Eumalacostraca</taxon>
        <taxon>Eucarida</taxon>
        <taxon>Decapoda</taxon>
        <taxon>Pleocyemata</taxon>
        <taxon>Brachyura</taxon>
        <taxon>Eubrachyura</taxon>
        <taxon>Portunoidea</taxon>
        <taxon>Portunidae</taxon>
        <taxon>Portuninae</taxon>
        <taxon>Portunus</taxon>
    </lineage>
</organism>
<dbReference type="Proteomes" id="UP000324222">
    <property type="component" value="Unassembled WGS sequence"/>
</dbReference>